<gene>
    <name evidence="10" type="ORF">TRIP_D440207</name>
</gene>
<sequence>MKTLLFVLRKEFLLIFRDKMIVPMMLMMPTIQLILLPFAIDLDVRHLKIAVVDNDHSSYSQRLISKISSSDLFSIYDVVNSYKDALVDVGKNKADIIIQIPQGFERNLVRDDGSQIAIAADAINIIKSGLGTAYLNSIIQNFNQQIRLEWNSGQEIVAPVDVKYSFWYNPFLKYRNYMVPAILVLLITTLSGFITALNIVREKEEGTMEQINVTPLKRWQFILGKLIPFLLIGIFVLSLGLLIMRFVYGIHIEGNISTLYLFGIVYITAILGVGLLISTFANTQQQSMFIAFFFVMIFILLSGLFTNVESMPKWAYFISDILPVTHFMHAMRAIVIKGSVFLDIWKDMIYIVAFSIIINTMAILNYKKTN</sequence>
<reference evidence="10" key="1">
    <citation type="submission" date="2018-07" db="EMBL/GenBank/DDBJ databases">
        <authorList>
            <consortium name="Genoscope - CEA"/>
            <person name="William W."/>
        </authorList>
    </citation>
    <scope>NUCLEOTIDE SEQUENCE</scope>
    <source>
        <strain evidence="10">IK1</strain>
    </source>
</reference>
<comment type="similarity">
    <text evidence="2">Belongs to the ABC-2 integral membrane protein family.</text>
</comment>
<evidence type="ECO:0000256" key="4">
    <source>
        <dbReference type="ARBA" id="ARBA00022475"/>
    </source>
</evidence>
<dbReference type="AlphaFoldDB" id="A0A653AJF3"/>
<keyword evidence="5 8" id="KW-0812">Transmembrane</keyword>
<evidence type="ECO:0000256" key="8">
    <source>
        <dbReference type="SAM" id="Phobius"/>
    </source>
</evidence>
<proteinExistence type="inferred from homology"/>
<evidence type="ECO:0000259" key="9">
    <source>
        <dbReference type="PROSITE" id="PS51012"/>
    </source>
</evidence>
<dbReference type="Gene3D" id="3.40.1710.10">
    <property type="entry name" value="abc type-2 transporter like domain"/>
    <property type="match status" value="1"/>
</dbReference>
<organism evidence="10">
    <name type="scientific">uncultured Paludibacter sp</name>
    <dbReference type="NCBI Taxonomy" id="497635"/>
    <lineage>
        <taxon>Bacteria</taxon>
        <taxon>Pseudomonadati</taxon>
        <taxon>Bacteroidota</taxon>
        <taxon>Bacteroidia</taxon>
        <taxon>Bacteroidales</taxon>
        <taxon>Paludibacteraceae</taxon>
        <taxon>Paludibacter</taxon>
        <taxon>environmental samples</taxon>
    </lineage>
</organism>
<dbReference type="Pfam" id="PF12698">
    <property type="entry name" value="ABC2_membrane_3"/>
    <property type="match status" value="1"/>
</dbReference>
<evidence type="ECO:0000256" key="6">
    <source>
        <dbReference type="ARBA" id="ARBA00022989"/>
    </source>
</evidence>
<dbReference type="InterPro" id="IPR051449">
    <property type="entry name" value="ABC-2_transporter_component"/>
</dbReference>
<evidence type="ECO:0000313" key="10">
    <source>
        <dbReference type="EMBL" id="VBB48189.1"/>
    </source>
</evidence>
<name>A0A653AJF3_9BACT</name>
<feature type="domain" description="ABC transmembrane type-2" evidence="9">
    <location>
        <begin position="132"/>
        <end position="369"/>
    </location>
</feature>
<dbReference type="GO" id="GO:0005886">
    <property type="term" value="C:plasma membrane"/>
    <property type="evidence" value="ECO:0007669"/>
    <property type="project" value="UniProtKB-SubCell"/>
</dbReference>
<feature type="transmembrane region" description="Helical" evidence="8">
    <location>
        <begin position="177"/>
        <end position="200"/>
    </location>
</feature>
<dbReference type="InterPro" id="IPR047817">
    <property type="entry name" value="ABC2_TM_bact-type"/>
</dbReference>
<keyword evidence="4" id="KW-1003">Cell membrane</keyword>
<protein>
    <submittedName>
        <fullName evidence="10">ABC-2 type transporter</fullName>
    </submittedName>
</protein>
<feature type="transmembrane region" description="Helical" evidence="8">
    <location>
        <begin position="289"/>
        <end position="308"/>
    </location>
</feature>
<feature type="transmembrane region" description="Helical" evidence="8">
    <location>
        <begin position="221"/>
        <end position="247"/>
    </location>
</feature>
<feature type="transmembrane region" description="Helical" evidence="8">
    <location>
        <begin position="348"/>
        <end position="366"/>
    </location>
</feature>
<dbReference type="PANTHER" id="PTHR30294">
    <property type="entry name" value="MEMBRANE COMPONENT OF ABC TRANSPORTER YHHJ-RELATED"/>
    <property type="match status" value="1"/>
</dbReference>
<feature type="transmembrane region" description="Helical" evidence="8">
    <location>
        <begin position="21"/>
        <end position="40"/>
    </location>
</feature>
<keyword evidence="3" id="KW-0813">Transport</keyword>
<dbReference type="PANTHER" id="PTHR30294:SF29">
    <property type="entry name" value="MULTIDRUG ABC TRANSPORTER PERMEASE YBHS-RELATED"/>
    <property type="match status" value="1"/>
</dbReference>
<evidence type="ECO:0000256" key="3">
    <source>
        <dbReference type="ARBA" id="ARBA00022448"/>
    </source>
</evidence>
<dbReference type="GO" id="GO:0140359">
    <property type="term" value="F:ABC-type transporter activity"/>
    <property type="evidence" value="ECO:0007669"/>
    <property type="project" value="InterPro"/>
</dbReference>
<evidence type="ECO:0000256" key="7">
    <source>
        <dbReference type="ARBA" id="ARBA00023136"/>
    </source>
</evidence>
<evidence type="ECO:0000256" key="5">
    <source>
        <dbReference type="ARBA" id="ARBA00022692"/>
    </source>
</evidence>
<dbReference type="InterPro" id="IPR013525">
    <property type="entry name" value="ABC2_TM"/>
</dbReference>
<dbReference type="EMBL" id="UPXZ01000039">
    <property type="protein sequence ID" value="VBB48189.1"/>
    <property type="molecule type" value="Genomic_DNA"/>
</dbReference>
<comment type="subcellular location">
    <subcellularLocation>
        <location evidence="1">Cell membrane</location>
        <topology evidence="1">Multi-pass membrane protein</topology>
    </subcellularLocation>
</comment>
<evidence type="ECO:0000256" key="1">
    <source>
        <dbReference type="ARBA" id="ARBA00004651"/>
    </source>
</evidence>
<keyword evidence="7 8" id="KW-0472">Membrane</keyword>
<dbReference type="PROSITE" id="PS51012">
    <property type="entry name" value="ABC_TM2"/>
    <property type="match status" value="1"/>
</dbReference>
<keyword evidence="6 8" id="KW-1133">Transmembrane helix</keyword>
<accession>A0A653AJF3</accession>
<evidence type="ECO:0000256" key="2">
    <source>
        <dbReference type="ARBA" id="ARBA00007783"/>
    </source>
</evidence>
<feature type="transmembrane region" description="Helical" evidence="8">
    <location>
        <begin position="259"/>
        <end position="277"/>
    </location>
</feature>